<dbReference type="InterPro" id="IPR001345">
    <property type="entry name" value="PG/BPGM_mutase_AS"/>
</dbReference>
<feature type="site" description="Transition state stabilizer" evidence="3">
    <location>
        <position position="165"/>
    </location>
</feature>
<dbReference type="InterPro" id="IPR050275">
    <property type="entry name" value="PGM_Phosphatase"/>
</dbReference>
<evidence type="ECO:0000256" key="1">
    <source>
        <dbReference type="ARBA" id="ARBA00023152"/>
    </source>
</evidence>
<dbReference type="Proteomes" id="UP001518680">
    <property type="component" value="Unassembled WGS sequence"/>
</dbReference>
<dbReference type="InterPro" id="IPR029033">
    <property type="entry name" value="His_PPase_superfam"/>
</dbReference>
<dbReference type="PANTHER" id="PTHR48100:SF1">
    <property type="entry name" value="HISTIDINE PHOSPHATASE FAMILY PROTEIN-RELATED"/>
    <property type="match status" value="1"/>
</dbReference>
<evidence type="ECO:0000313" key="6">
    <source>
        <dbReference type="Proteomes" id="UP000270649"/>
    </source>
</evidence>
<dbReference type="EMBL" id="REGC01000016">
    <property type="protein sequence ID" value="RMB57192.1"/>
    <property type="molecule type" value="Genomic_DNA"/>
</dbReference>
<dbReference type="InterPro" id="IPR013078">
    <property type="entry name" value="His_Pase_superF_clade-1"/>
</dbReference>
<dbReference type="SMART" id="SM00855">
    <property type="entry name" value="PGAM"/>
    <property type="match status" value="1"/>
</dbReference>
<dbReference type="GO" id="GO:0016791">
    <property type="term" value="F:phosphatase activity"/>
    <property type="evidence" value="ECO:0007669"/>
    <property type="project" value="TreeGrafter"/>
</dbReference>
<gene>
    <name evidence="5" type="ORF">D9543_09925</name>
    <name evidence="4" type="ORF">GWO63_008005</name>
</gene>
<proteinExistence type="predicted"/>
<dbReference type="Gene3D" id="3.40.50.1240">
    <property type="entry name" value="Phosphoglycerate mutase-like"/>
    <property type="match status" value="1"/>
</dbReference>
<reference evidence="4 7" key="2">
    <citation type="submission" date="2021-01" db="EMBL/GenBank/DDBJ databases">
        <title>Complete genome sequences of Corynebacterium macginleyi strains isolated from infectious keratitis.</title>
        <authorList>
            <person name="Sagerfors S."/>
            <person name="Poehlein A."/>
            <person name="Soderquist B."/>
            <person name="Bruggemann H."/>
        </authorList>
    </citation>
    <scope>NUCLEOTIDE SEQUENCE [LARGE SCALE GENOMIC DNA]</scope>
    <source>
        <strain evidence="4 7">12T220</strain>
    </source>
</reference>
<keyword evidence="1" id="KW-0324">Glycolysis</keyword>
<dbReference type="PANTHER" id="PTHR48100">
    <property type="entry name" value="BROAD-SPECIFICITY PHOSPHATASE YOR283W-RELATED"/>
    <property type="match status" value="1"/>
</dbReference>
<evidence type="ECO:0000313" key="7">
    <source>
        <dbReference type="Proteomes" id="UP001518680"/>
    </source>
</evidence>
<dbReference type="EMBL" id="JAACBX020000002">
    <property type="protein sequence ID" value="MBM0244203.1"/>
    <property type="molecule type" value="Genomic_DNA"/>
</dbReference>
<dbReference type="Proteomes" id="UP000270649">
    <property type="component" value="Unassembled WGS sequence"/>
</dbReference>
<protein>
    <submittedName>
        <fullName evidence="5">Histidine phosphatase family protein</fullName>
    </submittedName>
</protein>
<sequence length="217" mass="24091">MTGRIVLLRHGQTHSNVSRLLDTRPPGAELTDLGRNQATEVGRELADFVGDREVEFKCSIALRAQQTATLAARAFEQERHLPRFSIPIDVILNVQEIFAGDWELDASEAAHRSHDSAMRGWCNGDSQAAMEGGERLQDVLSRFQPALEEMAAQLADDRDVILVSHGAAIRVVTKHATGVDANFAYTSYMPNCRFTVMEPRGKEFGAWTLTRWADIAL</sequence>
<keyword evidence="2" id="KW-0413">Isomerase</keyword>
<accession>A0A3M0GJ48</accession>
<reference evidence="5 6" key="1">
    <citation type="submission" date="2018-10" db="EMBL/GenBank/DDBJ databases">
        <title>Corynebacterium macginleyi genome sequencing and assembly of the type strain and two clinical samples.</title>
        <authorList>
            <person name="Bernier A.-M."/>
            <person name="Bernard K."/>
        </authorList>
    </citation>
    <scope>NUCLEOTIDE SEQUENCE [LARGE SCALE GENOMIC DNA]</scope>
    <source>
        <strain evidence="5 6">NML 120205</strain>
    </source>
</reference>
<comment type="caution">
    <text evidence="5">The sequence shown here is derived from an EMBL/GenBank/DDBJ whole genome shotgun (WGS) entry which is preliminary data.</text>
</comment>
<evidence type="ECO:0000256" key="2">
    <source>
        <dbReference type="ARBA" id="ARBA00023235"/>
    </source>
</evidence>
<organism evidence="5 6">
    <name type="scientific">Corynebacterium macginleyi</name>
    <dbReference type="NCBI Taxonomy" id="38290"/>
    <lineage>
        <taxon>Bacteria</taxon>
        <taxon>Bacillati</taxon>
        <taxon>Actinomycetota</taxon>
        <taxon>Actinomycetes</taxon>
        <taxon>Mycobacteriales</taxon>
        <taxon>Corynebacteriaceae</taxon>
        <taxon>Corynebacterium</taxon>
    </lineage>
</organism>
<dbReference type="GeneID" id="92747187"/>
<dbReference type="RefSeq" id="WP_121912159.1">
    <property type="nucleotide sequence ID" value="NZ_CP069516.1"/>
</dbReference>
<name>A0A3M0GJ48_9CORY</name>
<dbReference type="SUPFAM" id="SSF53254">
    <property type="entry name" value="Phosphoglycerate mutase-like"/>
    <property type="match status" value="1"/>
</dbReference>
<evidence type="ECO:0000313" key="4">
    <source>
        <dbReference type="EMBL" id="MBM0244203.1"/>
    </source>
</evidence>
<keyword evidence="7" id="KW-1185">Reference proteome</keyword>
<evidence type="ECO:0000256" key="3">
    <source>
        <dbReference type="PIRSR" id="PIRSR613078-3"/>
    </source>
</evidence>
<dbReference type="Pfam" id="PF00300">
    <property type="entry name" value="His_Phos_1"/>
    <property type="match status" value="1"/>
</dbReference>
<dbReference type="PROSITE" id="PS00175">
    <property type="entry name" value="PG_MUTASE"/>
    <property type="match status" value="1"/>
</dbReference>
<dbReference type="AlphaFoldDB" id="A0A3M0GJ48"/>
<dbReference type="GO" id="GO:0005737">
    <property type="term" value="C:cytoplasm"/>
    <property type="evidence" value="ECO:0007669"/>
    <property type="project" value="TreeGrafter"/>
</dbReference>
<evidence type="ECO:0000313" key="5">
    <source>
        <dbReference type="EMBL" id="RMB57192.1"/>
    </source>
</evidence>
<dbReference type="CDD" id="cd07067">
    <property type="entry name" value="HP_PGM_like"/>
    <property type="match status" value="1"/>
</dbReference>